<organism evidence="1 2">
    <name type="scientific">Daphnia magna</name>
    <dbReference type="NCBI Taxonomy" id="35525"/>
    <lineage>
        <taxon>Eukaryota</taxon>
        <taxon>Metazoa</taxon>
        <taxon>Ecdysozoa</taxon>
        <taxon>Arthropoda</taxon>
        <taxon>Crustacea</taxon>
        <taxon>Branchiopoda</taxon>
        <taxon>Diplostraca</taxon>
        <taxon>Cladocera</taxon>
        <taxon>Anomopoda</taxon>
        <taxon>Daphniidae</taxon>
        <taxon>Daphnia</taxon>
    </lineage>
</organism>
<comment type="caution">
    <text evidence="1">The sequence shown here is derived from an EMBL/GenBank/DDBJ whole genome shotgun (WGS) entry which is preliminary data.</text>
</comment>
<protein>
    <submittedName>
        <fullName evidence="1">Uncharacterized protein</fullName>
    </submittedName>
</protein>
<name>A0ABR0B4D7_9CRUS</name>
<dbReference type="EMBL" id="JAOYFB010000040">
    <property type="protein sequence ID" value="KAK4036362.1"/>
    <property type="molecule type" value="Genomic_DNA"/>
</dbReference>
<accession>A0ABR0B4D7</accession>
<evidence type="ECO:0000313" key="2">
    <source>
        <dbReference type="Proteomes" id="UP001234178"/>
    </source>
</evidence>
<sequence length="64" mass="7381">MFTLVVEKQQKILCCLEFHRDSQAGTERNGNTRSASRPLTFVTTCWMNESDLAACHFVVTTFYF</sequence>
<gene>
    <name evidence="1" type="ORF">OUZ56_028421</name>
</gene>
<reference evidence="1 2" key="1">
    <citation type="journal article" date="2023" name="Nucleic Acids Res.">
        <title>The hologenome of Daphnia magna reveals possible DNA methylation and microbiome-mediated evolution of the host genome.</title>
        <authorList>
            <person name="Chaturvedi A."/>
            <person name="Li X."/>
            <person name="Dhandapani V."/>
            <person name="Marshall H."/>
            <person name="Kissane S."/>
            <person name="Cuenca-Cambronero M."/>
            <person name="Asole G."/>
            <person name="Calvet F."/>
            <person name="Ruiz-Romero M."/>
            <person name="Marangio P."/>
            <person name="Guigo R."/>
            <person name="Rago D."/>
            <person name="Mirbahai L."/>
            <person name="Eastwood N."/>
            <person name="Colbourne J.K."/>
            <person name="Zhou J."/>
            <person name="Mallon E."/>
            <person name="Orsini L."/>
        </authorList>
    </citation>
    <scope>NUCLEOTIDE SEQUENCE [LARGE SCALE GENOMIC DNA]</scope>
    <source>
        <strain evidence="1">LRV0_1</strain>
    </source>
</reference>
<proteinExistence type="predicted"/>
<evidence type="ECO:0000313" key="1">
    <source>
        <dbReference type="EMBL" id="KAK4036362.1"/>
    </source>
</evidence>
<keyword evidence="2" id="KW-1185">Reference proteome</keyword>
<dbReference type="Proteomes" id="UP001234178">
    <property type="component" value="Unassembled WGS sequence"/>
</dbReference>